<feature type="region of interest" description="Disordered" evidence="1">
    <location>
        <begin position="73"/>
        <end position="122"/>
    </location>
</feature>
<gene>
    <name evidence="2" type="ORF">SDC9_189366</name>
</gene>
<protein>
    <submittedName>
        <fullName evidence="2">Uncharacterized protein</fullName>
    </submittedName>
</protein>
<comment type="caution">
    <text evidence="2">The sequence shown here is derived from an EMBL/GenBank/DDBJ whole genome shotgun (WGS) entry which is preliminary data.</text>
</comment>
<dbReference type="EMBL" id="VSSQ01099099">
    <property type="protein sequence ID" value="MPN41811.1"/>
    <property type="molecule type" value="Genomic_DNA"/>
</dbReference>
<proteinExistence type="predicted"/>
<sequence length="122" mass="14164">MQELFFAERFEPPQQVAITHAQLLGNVREPFAKYAALRVLQNVGTESRLKRTQNDARGVGDALIELLRESLTQPKHEREVAEQHRRVDVQRQADARDRRDRLHGGNRLQPPHQQFDVPKRAL</sequence>
<dbReference type="AlphaFoldDB" id="A0A645HRZ1"/>
<feature type="compositionally biased region" description="Basic and acidic residues" evidence="1">
    <location>
        <begin position="74"/>
        <end position="103"/>
    </location>
</feature>
<evidence type="ECO:0000256" key="1">
    <source>
        <dbReference type="SAM" id="MobiDB-lite"/>
    </source>
</evidence>
<organism evidence="2">
    <name type="scientific">bioreactor metagenome</name>
    <dbReference type="NCBI Taxonomy" id="1076179"/>
    <lineage>
        <taxon>unclassified sequences</taxon>
        <taxon>metagenomes</taxon>
        <taxon>ecological metagenomes</taxon>
    </lineage>
</organism>
<name>A0A645HRZ1_9ZZZZ</name>
<accession>A0A645HRZ1</accession>
<evidence type="ECO:0000313" key="2">
    <source>
        <dbReference type="EMBL" id="MPN41811.1"/>
    </source>
</evidence>
<reference evidence="2" key="1">
    <citation type="submission" date="2019-08" db="EMBL/GenBank/DDBJ databases">
        <authorList>
            <person name="Kucharzyk K."/>
            <person name="Murdoch R.W."/>
            <person name="Higgins S."/>
            <person name="Loffler F."/>
        </authorList>
    </citation>
    <scope>NUCLEOTIDE SEQUENCE</scope>
</reference>